<name>A0A916ZAN6_9BACL</name>
<organism evidence="3 4">
    <name type="scientific">Paenibacillus nasutitermitis</name>
    <dbReference type="NCBI Taxonomy" id="1652958"/>
    <lineage>
        <taxon>Bacteria</taxon>
        <taxon>Bacillati</taxon>
        <taxon>Bacillota</taxon>
        <taxon>Bacilli</taxon>
        <taxon>Bacillales</taxon>
        <taxon>Paenibacillaceae</taxon>
        <taxon>Paenibacillus</taxon>
    </lineage>
</organism>
<reference evidence="3" key="2">
    <citation type="submission" date="2020-09" db="EMBL/GenBank/DDBJ databases">
        <authorList>
            <person name="Sun Q."/>
            <person name="Zhou Y."/>
        </authorList>
    </citation>
    <scope>NUCLEOTIDE SEQUENCE</scope>
    <source>
        <strain evidence="3">CGMCC 1.15178</strain>
    </source>
</reference>
<protein>
    <recommendedName>
        <fullName evidence="2">Copper amine oxidase-like N-terminal domain-containing protein</fullName>
    </recommendedName>
</protein>
<dbReference type="Proteomes" id="UP000612456">
    <property type="component" value="Unassembled WGS sequence"/>
</dbReference>
<evidence type="ECO:0000259" key="2">
    <source>
        <dbReference type="Pfam" id="PF07833"/>
    </source>
</evidence>
<dbReference type="SUPFAM" id="SSF55383">
    <property type="entry name" value="Copper amine oxidase, domain N"/>
    <property type="match status" value="1"/>
</dbReference>
<dbReference type="InterPro" id="IPR036582">
    <property type="entry name" value="Mao_N_sf"/>
</dbReference>
<sequence length="407" mass="43991">MRKRDHNRKSIAWGKIFACRAGALLLSASLLLTLALPAASASTDPQLPASPSDSFARLAASCSSETLTHVSIAGGDMLYDTLYGARKEDRPRLDKVCGIVKKFAAAGKPVKPFDPTPNTFFHGLGVTFVGDNSGSVFQYMNAIYWESGDQFLKLTDSKAIQEYNSFFIRTEFLSIAPESPRFGERVHLKGHQPLFWSESVYVFWIPKSASHTSSSSTSSGRPSYPSDSALLLYEGKQQFGYYDLKFLLPALGKAADGSLKSLGSEGSFTVISGSGQGGSHSDGILKLLPSSKPFLSVNGVPSESVDLRPLLREGRAMLPLRSAAKLAGQSVAWDSSSWSVLIRSKPPQKSDSSYLRPQLWIDGKQAPPELQPILLGGVTYVPIRTLTAAFGISVAWDSVSRSVLIES</sequence>
<dbReference type="Gene3D" id="3.30.457.10">
    <property type="entry name" value="Copper amine oxidase-like, N-terminal domain"/>
    <property type="match status" value="1"/>
</dbReference>
<dbReference type="AlphaFoldDB" id="A0A916ZAN6"/>
<comment type="caution">
    <text evidence="3">The sequence shown here is derived from an EMBL/GenBank/DDBJ whole genome shotgun (WGS) entry which is preliminary data.</text>
</comment>
<dbReference type="RefSeq" id="WP_188995667.1">
    <property type="nucleotide sequence ID" value="NZ_BMHP01000003.1"/>
</dbReference>
<feature type="domain" description="Copper amine oxidase-like N-terminal" evidence="2">
    <location>
        <begin position="297"/>
        <end position="405"/>
    </location>
</feature>
<dbReference type="InterPro" id="IPR012854">
    <property type="entry name" value="Cu_amine_oxidase-like_N"/>
</dbReference>
<gene>
    <name evidence="3" type="ORF">GCM10010911_48000</name>
</gene>
<dbReference type="Pfam" id="PF07833">
    <property type="entry name" value="Cu_amine_oxidN1"/>
    <property type="match status" value="1"/>
</dbReference>
<evidence type="ECO:0000256" key="1">
    <source>
        <dbReference type="SAM" id="SignalP"/>
    </source>
</evidence>
<keyword evidence="4" id="KW-1185">Reference proteome</keyword>
<feature type="signal peptide" evidence="1">
    <location>
        <begin position="1"/>
        <end position="41"/>
    </location>
</feature>
<evidence type="ECO:0000313" key="4">
    <source>
        <dbReference type="Proteomes" id="UP000612456"/>
    </source>
</evidence>
<evidence type="ECO:0000313" key="3">
    <source>
        <dbReference type="EMBL" id="GGD84141.1"/>
    </source>
</evidence>
<dbReference type="EMBL" id="BMHP01000003">
    <property type="protein sequence ID" value="GGD84141.1"/>
    <property type="molecule type" value="Genomic_DNA"/>
</dbReference>
<feature type="chain" id="PRO_5037711059" description="Copper amine oxidase-like N-terminal domain-containing protein" evidence="1">
    <location>
        <begin position="42"/>
        <end position="407"/>
    </location>
</feature>
<keyword evidence="1" id="KW-0732">Signal</keyword>
<proteinExistence type="predicted"/>
<reference evidence="3" key="1">
    <citation type="journal article" date="2014" name="Int. J. Syst. Evol. Microbiol.">
        <title>Complete genome sequence of Corynebacterium casei LMG S-19264T (=DSM 44701T), isolated from a smear-ripened cheese.</title>
        <authorList>
            <consortium name="US DOE Joint Genome Institute (JGI-PGF)"/>
            <person name="Walter F."/>
            <person name="Albersmeier A."/>
            <person name="Kalinowski J."/>
            <person name="Ruckert C."/>
        </authorList>
    </citation>
    <scope>NUCLEOTIDE SEQUENCE</scope>
    <source>
        <strain evidence="3">CGMCC 1.15178</strain>
    </source>
</reference>
<accession>A0A916ZAN6</accession>